<dbReference type="PRINTS" id="PR00080">
    <property type="entry name" value="SDRFAMILY"/>
</dbReference>
<dbReference type="Proteomes" id="UP000549394">
    <property type="component" value="Unassembled WGS sequence"/>
</dbReference>
<comment type="caution">
    <text evidence="3">The sequence shown here is derived from an EMBL/GenBank/DDBJ whole genome shotgun (WGS) entry which is preliminary data.</text>
</comment>
<dbReference type="EMBL" id="CAJFCJ010000007">
    <property type="protein sequence ID" value="CAD5117585.1"/>
    <property type="molecule type" value="Genomic_DNA"/>
</dbReference>
<feature type="non-terminal residue" evidence="3">
    <location>
        <position position="1"/>
    </location>
</feature>
<evidence type="ECO:0000313" key="4">
    <source>
        <dbReference type="Proteomes" id="UP000549394"/>
    </source>
</evidence>
<evidence type="ECO:0000313" key="3">
    <source>
        <dbReference type="EMBL" id="CAD5117585.1"/>
    </source>
</evidence>
<proteinExistence type="inferred from homology"/>
<sequence>MIWTVLYWFGISLTFLIIAKTIERCIRSVYITDLYKRYVLITGCDSGFGKSLAVHLDSKGIPVIATCLTEEGEKDLKHECSSRIQTFILDVTNDEQVLELRNKLETKLKNGLHALVNNAGIRGPSVSGDLECYESKDFLEVLHVNTVAMANLSIRFLPLLEKAKGRIINMGSAIGRMASPNLLPYCMSKHATEGLTDSLRTTLQHRKSSVSVHLMEPGLYVTNLLCPKLLTKKLIAGFDRLPEESKEKYRVKTYYTDKYLKINDYYTLNASKDLQE</sequence>
<protein>
    <submittedName>
        <fullName evidence="3">DgyrCDS6343</fullName>
    </submittedName>
</protein>
<dbReference type="PRINTS" id="PR00081">
    <property type="entry name" value="GDHRDH"/>
</dbReference>
<dbReference type="Pfam" id="PF00106">
    <property type="entry name" value="adh_short"/>
    <property type="match status" value="1"/>
</dbReference>
<dbReference type="AlphaFoldDB" id="A0A7I8VMR8"/>
<evidence type="ECO:0000256" key="2">
    <source>
        <dbReference type="RuleBase" id="RU000363"/>
    </source>
</evidence>
<evidence type="ECO:0000256" key="1">
    <source>
        <dbReference type="ARBA" id="ARBA00023002"/>
    </source>
</evidence>
<keyword evidence="4" id="KW-1185">Reference proteome</keyword>
<keyword evidence="1" id="KW-0560">Oxidoreductase</keyword>
<dbReference type="InterPro" id="IPR036291">
    <property type="entry name" value="NAD(P)-bd_dom_sf"/>
</dbReference>
<dbReference type="PROSITE" id="PS00061">
    <property type="entry name" value="ADH_SHORT"/>
    <property type="match status" value="1"/>
</dbReference>
<accession>A0A7I8VMR8</accession>
<reference evidence="3 4" key="1">
    <citation type="submission" date="2020-08" db="EMBL/GenBank/DDBJ databases">
        <authorList>
            <person name="Hejnol A."/>
        </authorList>
    </citation>
    <scope>NUCLEOTIDE SEQUENCE [LARGE SCALE GENOMIC DNA]</scope>
</reference>
<dbReference type="Gene3D" id="3.40.50.720">
    <property type="entry name" value="NAD(P)-binding Rossmann-like Domain"/>
    <property type="match status" value="1"/>
</dbReference>
<dbReference type="InterPro" id="IPR020904">
    <property type="entry name" value="Sc_DH/Rdtase_CS"/>
</dbReference>
<organism evidence="3 4">
    <name type="scientific">Dimorphilus gyrociliatus</name>
    <dbReference type="NCBI Taxonomy" id="2664684"/>
    <lineage>
        <taxon>Eukaryota</taxon>
        <taxon>Metazoa</taxon>
        <taxon>Spiralia</taxon>
        <taxon>Lophotrochozoa</taxon>
        <taxon>Annelida</taxon>
        <taxon>Polychaeta</taxon>
        <taxon>Polychaeta incertae sedis</taxon>
        <taxon>Dinophilidae</taxon>
        <taxon>Dimorphilus</taxon>
    </lineage>
</organism>
<dbReference type="GO" id="GO:0016491">
    <property type="term" value="F:oxidoreductase activity"/>
    <property type="evidence" value="ECO:0007669"/>
    <property type="project" value="UniProtKB-KW"/>
</dbReference>
<dbReference type="InterPro" id="IPR002347">
    <property type="entry name" value="SDR_fam"/>
</dbReference>
<dbReference type="OrthoDB" id="2102561at2759"/>
<dbReference type="GO" id="GO:0008202">
    <property type="term" value="P:steroid metabolic process"/>
    <property type="evidence" value="ECO:0007669"/>
    <property type="project" value="TreeGrafter"/>
</dbReference>
<dbReference type="PANTHER" id="PTHR43313">
    <property type="entry name" value="SHORT-CHAIN DEHYDROGENASE/REDUCTASE FAMILY 9C"/>
    <property type="match status" value="1"/>
</dbReference>
<dbReference type="SUPFAM" id="SSF51735">
    <property type="entry name" value="NAD(P)-binding Rossmann-fold domains"/>
    <property type="match status" value="1"/>
</dbReference>
<comment type="similarity">
    <text evidence="2">Belongs to the short-chain dehydrogenases/reductases (SDR) family.</text>
</comment>
<name>A0A7I8VMR8_9ANNE</name>
<dbReference type="PANTHER" id="PTHR43313:SF50">
    <property type="entry name" value="GH26015P"/>
    <property type="match status" value="1"/>
</dbReference>
<gene>
    <name evidence="3" type="ORF">DGYR_LOCUS6101</name>
</gene>